<accession>A0A9W9F100</accession>
<name>A0A9W9F100_9EURO</name>
<dbReference type="RefSeq" id="XP_056509810.1">
    <property type="nucleotide sequence ID" value="XM_056657010.1"/>
</dbReference>
<dbReference type="GO" id="GO:0016020">
    <property type="term" value="C:membrane"/>
    <property type="evidence" value="ECO:0007669"/>
    <property type="project" value="UniProtKB-SubCell"/>
</dbReference>
<dbReference type="GeneID" id="81396179"/>
<keyword evidence="8" id="KW-1185">Reference proteome</keyword>
<dbReference type="AlphaFoldDB" id="A0A9W9F100"/>
<sequence>MYFGIVTTTYAFSFFTPTILKQLGWTAVRAQVMSIPIYIFAMALSLATAVVSDRLRHRFAFTLAGCLVATVGYILLLCQQSIPVAARYFALYAVTGGGFITQAILLGLVSNNVAGHYKISIAAAVQVGFGNCSGLVASNIFEEEAPT</sequence>
<dbReference type="InterPro" id="IPR036259">
    <property type="entry name" value="MFS_trans_sf"/>
</dbReference>
<dbReference type="EMBL" id="JAPMSZ010000009">
    <property type="protein sequence ID" value="KAJ5091612.1"/>
    <property type="molecule type" value="Genomic_DNA"/>
</dbReference>
<comment type="subcellular location">
    <subcellularLocation>
        <location evidence="1">Membrane</location>
        <topology evidence="1">Multi-pass membrane protein</topology>
    </subcellularLocation>
</comment>
<keyword evidence="4 6" id="KW-1133">Transmembrane helix</keyword>
<keyword evidence="2" id="KW-0813">Transport</keyword>
<dbReference type="OrthoDB" id="19923at2759"/>
<dbReference type="Gene3D" id="1.20.1250.20">
    <property type="entry name" value="MFS general substrate transporter like domains"/>
    <property type="match status" value="1"/>
</dbReference>
<dbReference type="Proteomes" id="UP001141434">
    <property type="component" value="Unassembled WGS sequence"/>
</dbReference>
<dbReference type="SUPFAM" id="SSF103473">
    <property type="entry name" value="MFS general substrate transporter"/>
    <property type="match status" value="1"/>
</dbReference>
<comment type="caution">
    <text evidence="7">The sequence shown here is derived from an EMBL/GenBank/DDBJ whole genome shotgun (WGS) entry which is preliminary data.</text>
</comment>
<evidence type="ECO:0000256" key="5">
    <source>
        <dbReference type="ARBA" id="ARBA00023136"/>
    </source>
</evidence>
<reference evidence="7" key="1">
    <citation type="submission" date="2022-11" db="EMBL/GenBank/DDBJ databases">
        <authorList>
            <person name="Petersen C."/>
        </authorList>
    </citation>
    <scope>NUCLEOTIDE SEQUENCE</scope>
    <source>
        <strain evidence="7">IBT 34128</strain>
    </source>
</reference>
<feature type="transmembrane region" description="Helical" evidence="6">
    <location>
        <begin position="59"/>
        <end position="82"/>
    </location>
</feature>
<evidence type="ECO:0000256" key="3">
    <source>
        <dbReference type="ARBA" id="ARBA00022692"/>
    </source>
</evidence>
<dbReference type="GO" id="GO:0022857">
    <property type="term" value="F:transmembrane transporter activity"/>
    <property type="evidence" value="ECO:0007669"/>
    <property type="project" value="TreeGrafter"/>
</dbReference>
<feature type="transmembrane region" description="Helical" evidence="6">
    <location>
        <begin position="88"/>
        <end position="109"/>
    </location>
</feature>
<evidence type="ECO:0000313" key="7">
    <source>
        <dbReference type="EMBL" id="KAJ5091612.1"/>
    </source>
</evidence>
<dbReference type="PANTHER" id="PTHR43791:SF52">
    <property type="entry name" value="TRANSPORTER, PUTATIVE (AFU_ORTHOLOGUE AFUA_1G11820)-RELATED"/>
    <property type="match status" value="1"/>
</dbReference>
<evidence type="ECO:0008006" key="9">
    <source>
        <dbReference type="Google" id="ProtNLM"/>
    </source>
</evidence>
<evidence type="ECO:0000256" key="2">
    <source>
        <dbReference type="ARBA" id="ARBA00022448"/>
    </source>
</evidence>
<reference evidence="7" key="2">
    <citation type="journal article" date="2023" name="IMA Fungus">
        <title>Comparative genomic study of the Penicillium genus elucidates a diverse pangenome and 15 lateral gene transfer events.</title>
        <authorList>
            <person name="Petersen C."/>
            <person name="Sorensen T."/>
            <person name="Nielsen M.R."/>
            <person name="Sondergaard T.E."/>
            <person name="Sorensen J.L."/>
            <person name="Fitzpatrick D.A."/>
            <person name="Frisvad J.C."/>
            <person name="Nielsen K.L."/>
        </authorList>
    </citation>
    <scope>NUCLEOTIDE SEQUENCE</scope>
    <source>
        <strain evidence="7">IBT 34128</strain>
    </source>
</reference>
<keyword evidence="5 6" id="KW-0472">Membrane</keyword>
<dbReference type="PANTHER" id="PTHR43791">
    <property type="entry name" value="PERMEASE-RELATED"/>
    <property type="match status" value="1"/>
</dbReference>
<evidence type="ECO:0000256" key="6">
    <source>
        <dbReference type="SAM" id="Phobius"/>
    </source>
</evidence>
<evidence type="ECO:0000256" key="4">
    <source>
        <dbReference type="ARBA" id="ARBA00022989"/>
    </source>
</evidence>
<keyword evidence="3 6" id="KW-0812">Transmembrane</keyword>
<protein>
    <recommendedName>
        <fullName evidence="9">Major facilitator superfamily (MFS) profile domain-containing protein</fullName>
    </recommendedName>
</protein>
<evidence type="ECO:0000256" key="1">
    <source>
        <dbReference type="ARBA" id="ARBA00004141"/>
    </source>
</evidence>
<evidence type="ECO:0000313" key="8">
    <source>
        <dbReference type="Proteomes" id="UP001141434"/>
    </source>
</evidence>
<feature type="transmembrane region" description="Helical" evidence="6">
    <location>
        <begin position="35"/>
        <end position="52"/>
    </location>
</feature>
<organism evidence="7 8">
    <name type="scientific">Penicillium alfredii</name>
    <dbReference type="NCBI Taxonomy" id="1506179"/>
    <lineage>
        <taxon>Eukaryota</taxon>
        <taxon>Fungi</taxon>
        <taxon>Dikarya</taxon>
        <taxon>Ascomycota</taxon>
        <taxon>Pezizomycotina</taxon>
        <taxon>Eurotiomycetes</taxon>
        <taxon>Eurotiomycetidae</taxon>
        <taxon>Eurotiales</taxon>
        <taxon>Aspergillaceae</taxon>
        <taxon>Penicillium</taxon>
    </lineage>
</organism>
<gene>
    <name evidence="7" type="ORF">NUU61_006482</name>
</gene>
<proteinExistence type="predicted"/>